<evidence type="ECO:0000313" key="2">
    <source>
        <dbReference type="EMBL" id="VEL31906.1"/>
    </source>
</evidence>
<evidence type="ECO:0000313" key="3">
    <source>
        <dbReference type="Proteomes" id="UP000784294"/>
    </source>
</evidence>
<reference evidence="2" key="1">
    <citation type="submission" date="2018-11" db="EMBL/GenBank/DDBJ databases">
        <authorList>
            <consortium name="Pathogen Informatics"/>
        </authorList>
    </citation>
    <scope>NUCLEOTIDE SEQUENCE</scope>
</reference>
<keyword evidence="3" id="KW-1185">Reference proteome</keyword>
<name>A0A3S5AKU2_9PLAT</name>
<accession>A0A3S5AKU2</accession>
<sequence length="70" mass="7299">MYSRPVLCTPTKHSQTHEPLVLHSPTAMRPRAAGPSQAVSGVDPTFGLATESGASESRKASAIRPVATVT</sequence>
<gene>
    <name evidence="2" type="ORF">PXEA_LOCUS25346</name>
</gene>
<proteinExistence type="predicted"/>
<comment type="caution">
    <text evidence="2">The sequence shown here is derived from an EMBL/GenBank/DDBJ whole genome shotgun (WGS) entry which is preliminary data.</text>
</comment>
<feature type="region of interest" description="Disordered" evidence="1">
    <location>
        <begin position="23"/>
        <end position="70"/>
    </location>
</feature>
<dbReference type="Proteomes" id="UP000784294">
    <property type="component" value="Unassembled WGS sequence"/>
</dbReference>
<protein>
    <submittedName>
        <fullName evidence="2">Uncharacterized protein</fullName>
    </submittedName>
</protein>
<dbReference type="AlphaFoldDB" id="A0A3S5AKU2"/>
<organism evidence="2 3">
    <name type="scientific">Protopolystoma xenopodis</name>
    <dbReference type="NCBI Taxonomy" id="117903"/>
    <lineage>
        <taxon>Eukaryota</taxon>
        <taxon>Metazoa</taxon>
        <taxon>Spiralia</taxon>
        <taxon>Lophotrochozoa</taxon>
        <taxon>Platyhelminthes</taxon>
        <taxon>Monogenea</taxon>
        <taxon>Polyopisthocotylea</taxon>
        <taxon>Polystomatidea</taxon>
        <taxon>Polystomatidae</taxon>
        <taxon>Protopolystoma</taxon>
    </lineage>
</organism>
<dbReference type="EMBL" id="CAAALY010127867">
    <property type="protein sequence ID" value="VEL31906.1"/>
    <property type="molecule type" value="Genomic_DNA"/>
</dbReference>
<evidence type="ECO:0000256" key="1">
    <source>
        <dbReference type="SAM" id="MobiDB-lite"/>
    </source>
</evidence>